<gene>
    <name evidence="2" type="ORF">LSALG_LOCUS5365</name>
    <name evidence="3" type="ORF">LSALG_LOCUS5366</name>
</gene>
<keyword evidence="4" id="KW-1185">Reference proteome</keyword>
<proteinExistence type="predicted"/>
<dbReference type="EMBL" id="OX465086">
    <property type="protein sequence ID" value="CAI9264730.1"/>
    <property type="molecule type" value="Genomic_DNA"/>
</dbReference>
<accession>A0AA35V9Z2</accession>
<protein>
    <submittedName>
        <fullName evidence="2">Uncharacterized protein</fullName>
    </submittedName>
</protein>
<evidence type="ECO:0000313" key="2">
    <source>
        <dbReference type="EMBL" id="CAI9264729.1"/>
    </source>
</evidence>
<feature type="compositionally biased region" description="Acidic residues" evidence="1">
    <location>
        <begin position="26"/>
        <end position="40"/>
    </location>
</feature>
<evidence type="ECO:0000313" key="4">
    <source>
        <dbReference type="Proteomes" id="UP001177003"/>
    </source>
</evidence>
<feature type="compositionally biased region" description="Polar residues" evidence="1">
    <location>
        <begin position="70"/>
        <end position="81"/>
    </location>
</feature>
<sequence length="124" mass="14363">MTCILRDLVDRDLYYQALVAHRWVDEETEEVQEENPEEGPEEHQVTDYKGENFNEESDKDEGTRWILSDPHSSGATPNQHTAQEDHTDRLLSLEEEVATLKQQLLAAEVRAVQAEQRVDETTRE</sequence>
<feature type="region of interest" description="Disordered" evidence="1">
    <location>
        <begin position="26"/>
        <end position="87"/>
    </location>
</feature>
<reference evidence="2" key="1">
    <citation type="submission" date="2023-04" db="EMBL/GenBank/DDBJ databases">
        <authorList>
            <person name="Vijverberg K."/>
            <person name="Xiong W."/>
            <person name="Schranz E."/>
        </authorList>
    </citation>
    <scope>NUCLEOTIDE SEQUENCE</scope>
</reference>
<name>A0AA35V9Z2_LACSI</name>
<evidence type="ECO:0000313" key="3">
    <source>
        <dbReference type="EMBL" id="CAI9264730.1"/>
    </source>
</evidence>
<evidence type="ECO:0000256" key="1">
    <source>
        <dbReference type="SAM" id="MobiDB-lite"/>
    </source>
</evidence>
<dbReference type="AlphaFoldDB" id="A0AA35V9Z2"/>
<dbReference type="Proteomes" id="UP001177003">
    <property type="component" value="Chromosome 0"/>
</dbReference>
<dbReference type="EMBL" id="OX465086">
    <property type="protein sequence ID" value="CAI9264729.1"/>
    <property type="molecule type" value="Genomic_DNA"/>
</dbReference>
<organism evidence="2 4">
    <name type="scientific">Lactuca saligna</name>
    <name type="common">Willowleaf lettuce</name>
    <dbReference type="NCBI Taxonomy" id="75948"/>
    <lineage>
        <taxon>Eukaryota</taxon>
        <taxon>Viridiplantae</taxon>
        <taxon>Streptophyta</taxon>
        <taxon>Embryophyta</taxon>
        <taxon>Tracheophyta</taxon>
        <taxon>Spermatophyta</taxon>
        <taxon>Magnoliopsida</taxon>
        <taxon>eudicotyledons</taxon>
        <taxon>Gunneridae</taxon>
        <taxon>Pentapetalae</taxon>
        <taxon>asterids</taxon>
        <taxon>campanulids</taxon>
        <taxon>Asterales</taxon>
        <taxon>Asteraceae</taxon>
        <taxon>Cichorioideae</taxon>
        <taxon>Cichorieae</taxon>
        <taxon>Lactucinae</taxon>
        <taxon>Lactuca</taxon>
    </lineage>
</organism>
<feature type="compositionally biased region" description="Basic and acidic residues" evidence="1">
    <location>
        <begin position="41"/>
        <end position="52"/>
    </location>
</feature>